<reference evidence="1 2" key="1">
    <citation type="submission" date="2020-09" db="EMBL/GenBank/DDBJ databases">
        <title>Genome seq and assembly of Chryseobacterium sp.</title>
        <authorList>
            <person name="Chhetri G."/>
        </authorList>
    </citation>
    <scope>NUCLEOTIDE SEQUENCE [LARGE SCALE GENOMIC DNA]</scope>
    <source>
        <strain evidence="1 2">GCR10</strain>
    </source>
</reference>
<organism evidence="1 2">
    <name type="scientific">Chryseobacterium caseinilyticum</name>
    <dbReference type="NCBI Taxonomy" id="2771428"/>
    <lineage>
        <taxon>Bacteria</taxon>
        <taxon>Pseudomonadati</taxon>
        <taxon>Bacteroidota</taxon>
        <taxon>Flavobacteriia</taxon>
        <taxon>Flavobacteriales</taxon>
        <taxon>Weeksellaceae</taxon>
        <taxon>Chryseobacterium group</taxon>
        <taxon>Chryseobacterium</taxon>
    </lineage>
</organism>
<sequence>MNNIDKKEIGISIVKSAFSNIPFAGQLLTEVLFDYRGRIKQNRLNKFIELLSQYFSQNSDVVFENMKSEDFSDLLELVLKKVVDTKSEEKLRRFKDILVNSITTDIDYNNSERYLDLVSNLSEKDIQILKGHQLFDSNFDERLDYQKINAKLLGDLEKNMNEEIKLRDDGFANSWQNAVSQFNSLKASMRTFDEQNKSVEIYRNAEFYSIENDEFLYSKQKLFSLGLLIDSGAGKFDYKPFHMMSITEFAKKFLEFIKK</sequence>
<accession>A0ABR8ZI63</accession>
<evidence type="ECO:0000313" key="2">
    <source>
        <dbReference type="Proteomes" id="UP000637299"/>
    </source>
</evidence>
<proteinExistence type="predicted"/>
<dbReference type="Proteomes" id="UP000637299">
    <property type="component" value="Unassembled WGS sequence"/>
</dbReference>
<gene>
    <name evidence="1" type="ORF">IC610_18960</name>
</gene>
<keyword evidence="2" id="KW-1185">Reference proteome</keyword>
<protein>
    <submittedName>
        <fullName evidence="1">Uncharacterized protein</fullName>
    </submittedName>
</protein>
<name>A0ABR8ZI63_9FLAO</name>
<evidence type="ECO:0000313" key="1">
    <source>
        <dbReference type="EMBL" id="MBD8084493.1"/>
    </source>
</evidence>
<comment type="caution">
    <text evidence="1">The sequence shown here is derived from an EMBL/GenBank/DDBJ whole genome shotgun (WGS) entry which is preliminary data.</text>
</comment>
<dbReference type="RefSeq" id="WP_191738292.1">
    <property type="nucleotide sequence ID" value="NZ_JACYFS010000010.1"/>
</dbReference>
<dbReference type="EMBL" id="JACYFS010000010">
    <property type="protein sequence ID" value="MBD8084493.1"/>
    <property type="molecule type" value="Genomic_DNA"/>
</dbReference>